<dbReference type="InterPro" id="IPR039418">
    <property type="entry name" value="LexA-like"/>
</dbReference>
<dbReference type="Proteomes" id="UP000006431">
    <property type="component" value="Unassembled WGS sequence"/>
</dbReference>
<evidence type="ECO:0000259" key="4">
    <source>
        <dbReference type="Pfam" id="PF00717"/>
    </source>
</evidence>
<dbReference type="AlphaFoldDB" id="B6BNE8"/>
<dbReference type="Pfam" id="PF00717">
    <property type="entry name" value="Peptidase_S24"/>
    <property type="match status" value="1"/>
</dbReference>
<accession>H1FZL1</accession>
<evidence type="ECO:0000256" key="2">
    <source>
        <dbReference type="ARBA" id="ARBA00023125"/>
    </source>
</evidence>
<dbReference type="InterPro" id="IPR015927">
    <property type="entry name" value="Peptidase_S24_S26A/B/C"/>
</dbReference>
<keyword evidence="3" id="KW-0804">Transcription</keyword>
<protein>
    <submittedName>
        <fullName evidence="5">Protein containing peptidase S24-domain</fullName>
    </submittedName>
</protein>
<dbReference type="HOGENOM" id="CLU_2002756_0_0_7"/>
<reference evidence="5 6" key="1">
    <citation type="journal article" date="2012" name="Proc. Natl. Acad. Sci. U.S.A.">
        <title>Genome and physiology of a model Epsilonproteobacterium responsible for sulfide detoxification in marine oxygen depletion zones.</title>
        <authorList>
            <person name="Grote J."/>
            <person name="Schott T."/>
            <person name="Bruckner C.G."/>
            <person name="Glockner F.O."/>
            <person name="Jost G."/>
            <person name="Teeling H."/>
            <person name="Labrenz M."/>
            <person name="Jurgens K."/>
        </authorList>
    </citation>
    <scope>NUCLEOTIDE SEQUENCE [LARGE SCALE GENOMIC DNA]</scope>
    <source>
        <strain evidence="5 6">GD1</strain>
    </source>
</reference>
<keyword evidence="2" id="KW-0238">DNA-binding</keyword>
<evidence type="ECO:0000313" key="6">
    <source>
        <dbReference type="Proteomes" id="UP000006431"/>
    </source>
</evidence>
<accession>B6BNE8</accession>
<proteinExistence type="predicted"/>
<dbReference type="eggNOG" id="COG2932">
    <property type="taxonomic scope" value="Bacteria"/>
</dbReference>
<keyword evidence="6" id="KW-1185">Reference proteome</keyword>
<dbReference type="InterPro" id="IPR036286">
    <property type="entry name" value="LexA/Signal_pep-like_sf"/>
</dbReference>
<dbReference type="EMBL" id="AFRZ01000001">
    <property type="protein sequence ID" value="EHP31018.1"/>
    <property type="molecule type" value="Genomic_DNA"/>
</dbReference>
<dbReference type="OrthoDB" id="5320637at2"/>
<dbReference type="RefSeq" id="WP_008339762.1">
    <property type="nucleotide sequence ID" value="NZ_AFRZ01000001.1"/>
</dbReference>
<sequence>MSLITLEYVDALDANNEKKVLEFSTNLLKEPINKGSLFVIKVDGESMEPVIKDRTLVVADLSQRGVVDADIYLVYYENRMWIKKAKQESDGMTFVSINKEYGHLVYKEADVRVVAKAVLSFNSF</sequence>
<gene>
    <name evidence="5" type="ORF">SMGD1_2495</name>
</gene>
<dbReference type="Gene3D" id="2.10.109.10">
    <property type="entry name" value="Umud Fragment, subunit A"/>
    <property type="match status" value="1"/>
</dbReference>
<dbReference type="PATRIC" id="fig|929558.5.peg.2486"/>
<evidence type="ECO:0000313" key="5">
    <source>
        <dbReference type="EMBL" id="EHP31018.1"/>
    </source>
</evidence>
<evidence type="ECO:0000256" key="3">
    <source>
        <dbReference type="ARBA" id="ARBA00023163"/>
    </source>
</evidence>
<keyword evidence="1" id="KW-0805">Transcription regulation</keyword>
<comment type="caution">
    <text evidence="5">The sequence shown here is derived from an EMBL/GenBank/DDBJ whole genome shotgun (WGS) entry which is preliminary data.</text>
</comment>
<evidence type="ECO:0000256" key="1">
    <source>
        <dbReference type="ARBA" id="ARBA00023015"/>
    </source>
</evidence>
<dbReference type="CDD" id="cd06529">
    <property type="entry name" value="S24_LexA-like"/>
    <property type="match status" value="1"/>
</dbReference>
<name>B6BNE8_SULGG</name>
<dbReference type="GO" id="GO:0003677">
    <property type="term" value="F:DNA binding"/>
    <property type="evidence" value="ECO:0007669"/>
    <property type="project" value="UniProtKB-KW"/>
</dbReference>
<dbReference type="PANTHER" id="PTHR40661">
    <property type="match status" value="1"/>
</dbReference>
<dbReference type="PANTHER" id="PTHR40661:SF3">
    <property type="entry name" value="FELS-1 PROPHAGE TRANSCRIPTIONAL REGULATOR"/>
    <property type="match status" value="1"/>
</dbReference>
<feature type="domain" description="Peptidase S24/S26A/S26B/S26C" evidence="4">
    <location>
        <begin position="18"/>
        <end position="118"/>
    </location>
</feature>
<dbReference type="SUPFAM" id="SSF51306">
    <property type="entry name" value="LexA/Signal peptidase"/>
    <property type="match status" value="1"/>
</dbReference>
<organism evidence="5 6">
    <name type="scientific">Sulfurimonas gotlandica (strain DSM 19862 / JCM 16533 / GD1)</name>
    <dbReference type="NCBI Taxonomy" id="929558"/>
    <lineage>
        <taxon>Bacteria</taxon>
        <taxon>Pseudomonadati</taxon>
        <taxon>Campylobacterota</taxon>
        <taxon>Epsilonproteobacteria</taxon>
        <taxon>Campylobacterales</taxon>
        <taxon>Sulfurimonadaceae</taxon>
        <taxon>Sulfurimonas</taxon>
    </lineage>
</organism>